<sequence>MNRSKDELNLGLMTKEFDVLSVVFASHDGRPCLPGQCRTAASPLAFLAPKPAGVDTDGDIDIPFMFFEIGSTAASSSFSVPIFAANVYSGGGAASFEGVIVAQGAGDQHSADLAKDEIDPEPCSSEQLSPQGRRPLGSYARVGRTRDCTTWMAGSGQLGELDPADPDSGRVGGVGRLQWSLADPGSAREISATHKKQMAAHKIAHATLKGPSVLKEICIGFTVGLFAGGLWKMHHWNEQRKVKAFYDMLDKDLLTRSSMR</sequence>
<keyword evidence="4" id="KW-0812">Transmembrane</keyword>
<evidence type="ECO:0000256" key="3">
    <source>
        <dbReference type="ARBA" id="ARBA00009591"/>
    </source>
</evidence>
<reference evidence="10" key="1">
    <citation type="submission" date="2017-07" db="EMBL/GenBank/DDBJ databases">
        <title>Taro Niue Genome Assembly and Annotation.</title>
        <authorList>
            <person name="Atibalentja N."/>
            <person name="Keating K."/>
            <person name="Fields C.J."/>
        </authorList>
    </citation>
    <scope>NUCLEOTIDE SEQUENCE</scope>
    <source>
        <strain evidence="10">Niue_2</strain>
        <tissue evidence="10">Leaf</tissue>
    </source>
</reference>
<evidence type="ECO:0000313" key="10">
    <source>
        <dbReference type="EMBL" id="MQL87710.1"/>
    </source>
</evidence>
<keyword evidence="6" id="KW-1133">Transmembrane helix</keyword>
<evidence type="ECO:0000256" key="8">
    <source>
        <dbReference type="ARBA" id="ARBA00023136"/>
    </source>
</evidence>
<comment type="function">
    <text evidence="1">This protein is one of the nuclear-coded polypeptide chains of cytochrome c oxidase, the terminal oxidase in mitochondrial electron transport.</text>
</comment>
<evidence type="ECO:0000256" key="5">
    <source>
        <dbReference type="ARBA" id="ARBA00022792"/>
    </source>
</evidence>
<dbReference type="Proteomes" id="UP000652761">
    <property type="component" value="Unassembled WGS sequence"/>
</dbReference>
<comment type="similarity">
    <text evidence="3">Belongs to the cytochrome c oxidase subunit 5C family.</text>
</comment>
<proteinExistence type="inferred from homology"/>
<accession>A0A843V1L3</accession>
<dbReference type="PANTHER" id="PTHR34372:SF2">
    <property type="entry name" value="CYTOCHROME C OXIDASE SUBUNIT 5C-2-RELATED"/>
    <property type="match status" value="1"/>
</dbReference>
<evidence type="ECO:0000256" key="6">
    <source>
        <dbReference type="ARBA" id="ARBA00022989"/>
    </source>
</evidence>
<evidence type="ECO:0000256" key="2">
    <source>
        <dbReference type="ARBA" id="ARBA00004273"/>
    </source>
</evidence>
<comment type="caution">
    <text evidence="10">The sequence shown here is derived from an EMBL/GenBank/DDBJ whole genome shotgun (WGS) entry which is preliminary data.</text>
</comment>
<organism evidence="10 11">
    <name type="scientific">Colocasia esculenta</name>
    <name type="common">Wild taro</name>
    <name type="synonym">Arum esculentum</name>
    <dbReference type="NCBI Taxonomy" id="4460"/>
    <lineage>
        <taxon>Eukaryota</taxon>
        <taxon>Viridiplantae</taxon>
        <taxon>Streptophyta</taxon>
        <taxon>Embryophyta</taxon>
        <taxon>Tracheophyta</taxon>
        <taxon>Spermatophyta</taxon>
        <taxon>Magnoliopsida</taxon>
        <taxon>Liliopsida</taxon>
        <taxon>Araceae</taxon>
        <taxon>Aroideae</taxon>
        <taxon>Colocasieae</taxon>
        <taxon>Colocasia</taxon>
    </lineage>
</organism>
<dbReference type="PANTHER" id="PTHR34372">
    <property type="entry name" value="CYTOCHROME C OXIDASE SUBUNIT 5C-2-RELATED"/>
    <property type="match status" value="1"/>
</dbReference>
<evidence type="ECO:0008006" key="12">
    <source>
        <dbReference type="Google" id="ProtNLM"/>
    </source>
</evidence>
<name>A0A843V1L3_COLES</name>
<keyword evidence="5" id="KW-0999">Mitochondrion inner membrane</keyword>
<dbReference type="AlphaFoldDB" id="A0A843V1L3"/>
<evidence type="ECO:0000256" key="7">
    <source>
        <dbReference type="ARBA" id="ARBA00023128"/>
    </source>
</evidence>
<gene>
    <name evidence="10" type="ORF">Taro_020261</name>
</gene>
<comment type="subcellular location">
    <subcellularLocation>
        <location evidence="2">Mitochondrion inner membrane</location>
    </subcellularLocation>
</comment>
<dbReference type="GO" id="GO:0005743">
    <property type="term" value="C:mitochondrial inner membrane"/>
    <property type="evidence" value="ECO:0007669"/>
    <property type="project" value="UniProtKB-SubCell"/>
</dbReference>
<dbReference type="OrthoDB" id="506921at2759"/>
<dbReference type="EMBL" id="NMUH01001000">
    <property type="protein sequence ID" value="MQL87710.1"/>
    <property type="molecule type" value="Genomic_DNA"/>
</dbReference>
<evidence type="ECO:0000256" key="4">
    <source>
        <dbReference type="ARBA" id="ARBA00022692"/>
    </source>
</evidence>
<feature type="region of interest" description="Disordered" evidence="9">
    <location>
        <begin position="110"/>
        <end position="137"/>
    </location>
</feature>
<dbReference type="InterPro" id="IPR008432">
    <property type="entry name" value="COX5C"/>
</dbReference>
<keyword evidence="8" id="KW-0472">Membrane</keyword>
<evidence type="ECO:0000256" key="1">
    <source>
        <dbReference type="ARBA" id="ARBA00002480"/>
    </source>
</evidence>
<keyword evidence="11" id="KW-1185">Reference proteome</keyword>
<evidence type="ECO:0000256" key="9">
    <source>
        <dbReference type="SAM" id="MobiDB-lite"/>
    </source>
</evidence>
<protein>
    <recommendedName>
        <fullName evidence="12">Cytochrome c oxidase subunit 5C</fullName>
    </recommendedName>
</protein>
<keyword evidence="7" id="KW-0496">Mitochondrion</keyword>
<evidence type="ECO:0000313" key="11">
    <source>
        <dbReference type="Proteomes" id="UP000652761"/>
    </source>
</evidence>